<name>A0ACC2T9U5_9FUNG</name>
<comment type="caution">
    <text evidence="1">The sequence shown here is derived from an EMBL/GenBank/DDBJ whole genome shotgun (WGS) entry which is preliminary data.</text>
</comment>
<organism evidence="1 2">
    <name type="scientific">Entomophthora muscae</name>
    <dbReference type="NCBI Taxonomy" id="34485"/>
    <lineage>
        <taxon>Eukaryota</taxon>
        <taxon>Fungi</taxon>
        <taxon>Fungi incertae sedis</taxon>
        <taxon>Zoopagomycota</taxon>
        <taxon>Entomophthoromycotina</taxon>
        <taxon>Entomophthoromycetes</taxon>
        <taxon>Entomophthorales</taxon>
        <taxon>Entomophthoraceae</taxon>
        <taxon>Entomophthora</taxon>
    </lineage>
</organism>
<dbReference type="EMBL" id="QTSX02003358">
    <property type="protein sequence ID" value="KAJ9071265.1"/>
    <property type="molecule type" value="Genomic_DNA"/>
</dbReference>
<reference evidence="1" key="1">
    <citation type="submission" date="2022-04" db="EMBL/GenBank/DDBJ databases">
        <title>Genome of the entomopathogenic fungus Entomophthora muscae.</title>
        <authorList>
            <person name="Elya C."/>
            <person name="Lovett B.R."/>
            <person name="Lee E."/>
            <person name="Macias A.M."/>
            <person name="Hajek A.E."/>
            <person name="De Bivort B.L."/>
            <person name="Kasson M.T."/>
            <person name="De Fine Licht H.H."/>
            <person name="Stajich J.E."/>
        </authorList>
    </citation>
    <scope>NUCLEOTIDE SEQUENCE</scope>
    <source>
        <strain evidence="1">Berkeley</strain>
    </source>
</reference>
<evidence type="ECO:0000313" key="1">
    <source>
        <dbReference type="EMBL" id="KAJ9071265.1"/>
    </source>
</evidence>
<dbReference type="Proteomes" id="UP001165960">
    <property type="component" value="Unassembled WGS sequence"/>
</dbReference>
<keyword evidence="2" id="KW-1185">Reference proteome</keyword>
<evidence type="ECO:0000313" key="2">
    <source>
        <dbReference type="Proteomes" id="UP001165960"/>
    </source>
</evidence>
<protein>
    <submittedName>
        <fullName evidence="1">Uncharacterized protein</fullName>
    </submittedName>
</protein>
<gene>
    <name evidence="1" type="ORF">DSO57_1038693</name>
</gene>
<accession>A0ACC2T9U5</accession>
<sequence>MDSRCSPVLKAPETGVSMKIMVLWDILDKKSTRFSTWELLIKESESLHGKESKKEDFDTEHNLRKVYTEFLSKYPLCYRYWKKLADFEFVSQGTDKAIEIYEQGLENIRNSVDLWNCYLSFRLNQTQDKHTIRMLFKRAELFIGLDFYAHLFWDKYLEFEQGQGNEDKVFEILSNLITLPLHQHAKYYEKYVALVSDRTVLEILGEELYYTKKAEVEIALSLEAKEESAAEAEKRISERLAAHAQEYHAAVFENTQRESNFRWRFEEQIKRTYFHVKPLDTWQLQNWEQYLTFEEAKGSDRRIEALYERCLVPCAYYQELWIRYAQWLVFKDKLQEAEAVFKRATLSFIPSKYTAIRLDYALLLEALGKLEEARTMYQKQLDSAPDHLETLYRLLHFERRLNPERFKRALVEHINSTILSSTSKAFLSSQLANHVWKEEKDTEGAAKIFKDYLAIFPDSEFLWTEYVYFCTTDGAYSEDVVSQLLKSKMKSSFITKSLTTYQSYFIAHATDPTALAKLQSLVFRTKTNLFEASLKRSQELDLSRDATSPKHHVSDPSGITLPKPKPAIKASPLPRRVYQPKISQQAPKKPNNLFVHKSQPTIYNDYIHTSGPKGSFPPGVVDLSAHLKLISSPLGPCLLPIIGLNPTTHGPSLHAIHQSLTMGLFELYLIIYGLQLSIIQDNGSRLHILAKKGASIVTLPDSIVTPLGVLVLQEIIVAINNATINPLINQNT</sequence>
<proteinExistence type="predicted"/>